<evidence type="ECO:0000259" key="7">
    <source>
        <dbReference type="PROSITE" id="PS51900"/>
    </source>
</evidence>
<dbReference type="InterPro" id="IPR002104">
    <property type="entry name" value="Integrase_catalytic"/>
</dbReference>
<dbReference type="InterPro" id="IPR050090">
    <property type="entry name" value="Tyrosine_recombinase_XerCD"/>
</dbReference>
<dbReference type="PANTHER" id="PTHR30349:SF41">
    <property type="entry name" value="INTEGRASE_RECOMBINASE PROTEIN MJ0367-RELATED"/>
    <property type="match status" value="1"/>
</dbReference>
<dbReference type="InterPro" id="IPR011010">
    <property type="entry name" value="DNA_brk_join_enz"/>
</dbReference>
<dbReference type="PANTHER" id="PTHR30349">
    <property type="entry name" value="PHAGE INTEGRASE-RELATED"/>
    <property type="match status" value="1"/>
</dbReference>
<dbReference type="Pfam" id="PF02899">
    <property type="entry name" value="Phage_int_SAM_1"/>
    <property type="match status" value="1"/>
</dbReference>
<protein>
    <submittedName>
        <fullName evidence="8">XerC/D-like integrase</fullName>
    </submittedName>
</protein>
<dbReference type="EMBL" id="FR746099">
    <property type="protein sequence ID" value="CCC40458.1"/>
    <property type="molecule type" value="Genomic_DNA"/>
</dbReference>
<keyword evidence="2 4" id="KW-0238">DNA-binding</keyword>
<evidence type="ECO:0000256" key="5">
    <source>
        <dbReference type="SAM" id="MobiDB-lite"/>
    </source>
</evidence>
<dbReference type="InterPro" id="IPR044068">
    <property type="entry name" value="CB"/>
</dbReference>
<reference evidence="8 9" key="1">
    <citation type="journal article" date="2011" name="PLoS ONE">
        <title>Haloquadratum walsbyi: limited diversity in a global pond.</title>
        <authorList>
            <person name="Dyall-Smith M."/>
            <person name="Pfeiffer F."/>
            <person name="Klee K."/>
            <person name="Palm P."/>
            <person name="Gross K."/>
            <person name="Schuster S.C."/>
            <person name="Rampp M."/>
            <person name="Oesterhelt D."/>
        </authorList>
    </citation>
    <scope>NUCLEOTIDE SEQUENCE [LARGE SCALE GENOMIC DNA]</scope>
    <source>
        <strain evidence="9">DSM 16854 / JCM 12705 / C23</strain>
    </source>
</reference>
<dbReference type="InterPro" id="IPR004107">
    <property type="entry name" value="Integrase_SAM-like_N"/>
</dbReference>
<name>G0LL18_HALWC</name>
<feature type="region of interest" description="Disordered" evidence="5">
    <location>
        <begin position="324"/>
        <end position="343"/>
    </location>
</feature>
<dbReference type="OrthoDB" id="198497at2157"/>
<dbReference type="InterPro" id="IPR013762">
    <property type="entry name" value="Integrase-like_cat_sf"/>
</dbReference>
<dbReference type="RefSeq" id="WP_014556075.1">
    <property type="nucleotide sequence ID" value="NC_017459.1"/>
</dbReference>
<dbReference type="CDD" id="cd00397">
    <property type="entry name" value="DNA_BRE_C"/>
    <property type="match status" value="1"/>
</dbReference>
<gene>
    <name evidence="8" type="ordered locus">Hqrw_2622</name>
</gene>
<proteinExistence type="predicted"/>
<dbReference type="SUPFAM" id="SSF56349">
    <property type="entry name" value="DNA breaking-rejoining enzymes"/>
    <property type="match status" value="1"/>
</dbReference>
<sequence>MTRIHGLEPLTPQEGVQMYLQSRESELSQSTIYEHTCRLNRFLEWTDLPDVELENLNDLDSRMCREYLAHRQENVAPTTLENSMRTFRLAVEEWEAINAVVSGLAKKVKVPTANKRQQARKVALHSEHATAIEKYLSKYEYASLRHALFTLMWKTGARTGGIRALDLRDFYPDEYERPVIKFKNRPQTGTPLKNNRWGEREVPVSGNVGELLSDYIEETRPSVVDDENRKPLVATKNGRPQKSTIQRNIYRITEPCYIGMECPIDKDPEKCDWTSYNHASKCPDSVSPHSVRAGFVTYMRNKGADFDTIGDRVDATTEVLKKHYDTPTEEDRRDRQMEWADKL</sequence>
<dbReference type="GO" id="GO:0003677">
    <property type="term" value="F:DNA binding"/>
    <property type="evidence" value="ECO:0007669"/>
    <property type="project" value="UniProtKB-UniRule"/>
</dbReference>
<evidence type="ECO:0000313" key="8">
    <source>
        <dbReference type="EMBL" id="CCC40458.1"/>
    </source>
</evidence>
<feature type="domain" description="Core-binding (CB)" evidence="7">
    <location>
        <begin position="10"/>
        <end position="95"/>
    </location>
</feature>
<dbReference type="HOGENOM" id="CLU_045500_0_0_2"/>
<evidence type="ECO:0000259" key="6">
    <source>
        <dbReference type="PROSITE" id="PS51898"/>
    </source>
</evidence>
<dbReference type="GO" id="GO:0006310">
    <property type="term" value="P:DNA recombination"/>
    <property type="evidence" value="ECO:0007669"/>
    <property type="project" value="UniProtKB-KW"/>
</dbReference>
<evidence type="ECO:0000256" key="1">
    <source>
        <dbReference type="ARBA" id="ARBA00022908"/>
    </source>
</evidence>
<organism evidence="8 9">
    <name type="scientific">Haloquadratum walsbyi (strain DSM 16854 / JCM 12705 / C23)</name>
    <dbReference type="NCBI Taxonomy" id="768065"/>
    <lineage>
        <taxon>Archaea</taxon>
        <taxon>Methanobacteriati</taxon>
        <taxon>Methanobacteriota</taxon>
        <taxon>Stenosarchaea group</taxon>
        <taxon>Halobacteria</taxon>
        <taxon>Halobacteriales</taxon>
        <taxon>Haloferacaceae</taxon>
        <taxon>Haloquadratum</taxon>
    </lineage>
</organism>
<dbReference type="GeneID" id="12447347"/>
<dbReference type="PROSITE" id="PS51898">
    <property type="entry name" value="TYR_RECOMBINASE"/>
    <property type="match status" value="1"/>
</dbReference>
<evidence type="ECO:0000256" key="3">
    <source>
        <dbReference type="ARBA" id="ARBA00023172"/>
    </source>
</evidence>
<keyword evidence="3" id="KW-0233">DNA recombination</keyword>
<dbReference type="PROSITE" id="PS51900">
    <property type="entry name" value="CB"/>
    <property type="match status" value="1"/>
</dbReference>
<feature type="domain" description="Tyr recombinase" evidence="6">
    <location>
        <begin position="119"/>
        <end position="337"/>
    </location>
</feature>
<evidence type="ECO:0000256" key="2">
    <source>
        <dbReference type="ARBA" id="ARBA00023125"/>
    </source>
</evidence>
<dbReference type="Gene3D" id="1.10.150.130">
    <property type="match status" value="1"/>
</dbReference>
<keyword evidence="1" id="KW-0229">DNA integration</keyword>
<evidence type="ECO:0000313" key="9">
    <source>
        <dbReference type="Proteomes" id="UP000007954"/>
    </source>
</evidence>
<dbReference type="KEGG" id="hwc:Hqrw_2622"/>
<dbReference type="Proteomes" id="UP000007954">
    <property type="component" value="Chromosome"/>
</dbReference>
<dbReference type="InterPro" id="IPR010998">
    <property type="entry name" value="Integrase_recombinase_N"/>
</dbReference>
<accession>G0LL18</accession>
<dbReference type="Gene3D" id="1.10.443.10">
    <property type="entry name" value="Intergrase catalytic core"/>
    <property type="match status" value="1"/>
</dbReference>
<dbReference type="GO" id="GO:0015074">
    <property type="term" value="P:DNA integration"/>
    <property type="evidence" value="ECO:0007669"/>
    <property type="project" value="UniProtKB-KW"/>
</dbReference>
<evidence type="ECO:0000256" key="4">
    <source>
        <dbReference type="PROSITE-ProRule" id="PRU01248"/>
    </source>
</evidence>
<dbReference type="AlphaFoldDB" id="G0LL18"/>